<keyword evidence="2" id="KW-1185">Reference proteome</keyword>
<gene>
    <name evidence="1" type="ORF">E5357_05615</name>
</gene>
<dbReference type="Proteomes" id="UP000307720">
    <property type="component" value="Unassembled WGS sequence"/>
</dbReference>
<sequence>MKYNERIREIREDNSLTQQKIADLLHIEQRTYADYESGKTRIPVDNLLILARFYNVSMDYITGASNIKSEYPKA</sequence>
<accession>A0AC61R081</accession>
<protein>
    <submittedName>
        <fullName evidence="1">XRE family transcriptional regulator</fullName>
    </submittedName>
</protein>
<evidence type="ECO:0000313" key="1">
    <source>
        <dbReference type="EMBL" id="TGX99327.1"/>
    </source>
</evidence>
<proteinExistence type="predicted"/>
<dbReference type="EMBL" id="SRZB01000008">
    <property type="protein sequence ID" value="TGX99327.1"/>
    <property type="molecule type" value="Genomic_DNA"/>
</dbReference>
<reference evidence="1" key="1">
    <citation type="submission" date="2019-04" db="EMBL/GenBank/DDBJ databases">
        <title>Microbes associate with the intestines of laboratory mice.</title>
        <authorList>
            <person name="Navarre W."/>
            <person name="Wong E."/>
            <person name="Huang K."/>
            <person name="Tropini C."/>
            <person name="Ng K."/>
            <person name="Yu B."/>
        </authorList>
    </citation>
    <scope>NUCLEOTIDE SEQUENCE</scope>
    <source>
        <strain evidence="1">NM72_1-8</strain>
    </source>
</reference>
<name>A0AC61R081_9FIRM</name>
<evidence type="ECO:0000313" key="2">
    <source>
        <dbReference type="Proteomes" id="UP000307720"/>
    </source>
</evidence>
<comment type="caution">
    <text evidence="1">The sequence shown here is derived from an EMBL/GenBank/DDBJ whole genome shotgun (WGS) entry which is preliminary data.</text>
</comment>
<organism evidence="1 2">
    <name type="scientific">Hominisplanchenecus murintestinalis</name>
    <dbReference type="NCBI Taxonomy" id="2941517"/>
    <lineage>
        <taxon>Bacteria</taxon>
        <taxon>Bacillati</taxon>
        <taxon>Bacillota</taxon>
        <taxon>Clostridia</taxon>
        <taxon>Lachnospirales</taxon>
        <taxon>Lachnospiraceae</taxon>
        <taxon>Hominisplanchenecus</taxon>
    </lineage>
</organism>